<dbReference type="Gene3D" id="1.20.1530.20">
    <property type="match status" value="1"/>
</dbReference>
<protein>
    <submittedName>
        <fullName evidence="9">Cation:proton antiporter</fullName>
    </submittedName>
</protein>
<organism evidence="9 10">
    <name type="scientific">Planomonospora corallina</name>
    <dbReference type="NCBI Taxonomy" id="1806052"/>
    <lineage>
        <taxon>Bacteria</taxon>
        <taxon>Bacillati</taxon>
        <taxon>Actinomycetota</taxon>
        <taxon>Actinomycetes</taxon>
        <taxon>Streptosporangiales</taxon>
        <taxon>Streptosporangiaceae</taxon>
        <taxon>Planomonospora</taxon>
    </lineage>
</organism>
<feature type="transmembrane region" description="Helical" evidence="7">
    <location>
        <begin position="57"/>
        <end position="76"/>
    </location>
</feature>
<keyword evidence="3 7" id="KW-0812">Transmembrane</keyword>
<comment type="caution">
    <text evidence="9">The sequence shown here is derived from an EMBL/GenBank/DDBJ whole genome shotgun (WGS) entry which is preliminary data.</text>
</comment>
<keyword evidence="2" id="KW-0813">Transport</keyword>
<feature type="domain" description="Cation/H+ exchanger transmembrane" evidence="8">
    <location>
        <begin position="43"/>
        <end position="425"/>
    </location>
</feature>
<feature type="transmembrane region" description="Helical" evidence="7">
    <location>
        <begin position="96"/>
        <end position="113"/>
    </location>
</feature>
<feature type="transmembrane region" description="Helical" evidence="7">
    <location>
        <begin position="390"/>
        <end position="416"/>
    </location>
</feature>
<evidence type="ECO:0000256" key="4">
    <source>
        <dbReference type="ARBA" id="ARBA00022989"/>
    </source>
</evidence>
<evidence type="ECO:0000256" key="7">
    <source>
        <dbReference type="SAM" id="Phobius"/>
    </source>
</evidence>
<proteinExistence type="predicted"/>
<gene>
    <name evidence="9" type="ORF">ACFOWE_24835</name>
</gene>
<dbReference type="EMBL" id="JBHSBM010000030">
    <property type="protein sequence ID" value="MFC4061538.1"/>
    <property type="molecule type" value="Genomic_DNA"/>
</dbReference>
<feature type="transmembrane region" description="Helical" evidence="7">
    <location>
        <begin position="342"/>
        <end position="363"/>
    </location>
</feature>
<evidence type="ECO:0000256" key="1">
    <source>
        <dbReference type="ARBA" id="ARBA00004141"/>
    </source>
</evidence>
<dbReference type="RefSeq" id="WP_377291823.1">
    <property type="nucleotide sequence ID" value="NZ_JBHSBM010000030.1"/>
</dbReference>
<evidence type="ECO:0000256" key="2">
    <source>
        <dbReference type="ARBA" id="ARBA00022448"/>
    </source>
</evidence>
<dbReference type="InterPro" id="IPR006153">
    <property type="entry name" value="Cation/H_exchanger_TM"/>
</dbReference>
<name>A0ABV8IES6_9ACTN</name>
<feature type="transmembrane region" description="Helical" evidence="7">
    <location>
        <begin position="223"/>
        <end position="244"/>
    </location>
</feature>
<keyword evidence="6 7" id="KW-0472">Membrane</keyword>
<evidence type="ECO:0000256" key="3">
    <source>
        <dbReference type="ARBA" id="ARBA00022692"/>
    </source>
</evidence>
<dbReference type="InterPro" id="IPR038770">
    <property type="entry name" value="Na+/solute_symporter_sf"/>
</dbReference>
<dbReference type="Proteomes" id="UP001595850">
    <property type="component" value="Unassembled WGS sequence"/>
</dbReference>
<dbReference type="Pfam" id="PF00999">
    <property type="entry name" value="Na_H_Exchanger"/>
    <property type="match status" value="1"/>
</dbReference>
<dbReference type="PANTHER" id="PTHR32468:SF0">
    <property type="entry name" value="K(+)_H(+) ANTIPORTER 1"/>
    <property type="match status" value="1"/>
</dbReference>
<evidence type="ECO:0000259" key="8">
    <source>
        <dbReference type="Pfam" id="PF00999"/>
    </source>
</evidence>
<feature type="transmembrane region" description="Helical" evidence="7">
    <location>
        <begin position="159"/>
        <end position="182"/>
    </location>
</feature>
<feature type="transmembrane region" description="Helical" evidence="7">
    <location>
        <begin position="125"/>
        <end position="147"/>
    </location>
</feature>
<dbReference type="PANTHER" id="PTHR32468">
    <property type="entry name" value="CATION/H + ANTIPORTER"/>
    <property type="match status" value="1"/>
</dbReference>
<feature type="transmembrane region" description="Helical" evidence="7">
    <location>
        <begin position="310"/>
        <end position="330"/>
    </location>
</feature>
<dbReference type="InterPro" id="IPR050794">
    <property type="entry name" value="CPA2_transporter"/>
</dbReference>
<feature type="transmembrane region" description="Helical" evidence="7">
    <location>
        <begin position="265"/>
        <end position="298"/>
    </location>
</feature>
<evidence type="ECO:0000313" key="9">
    <source>
        <dbReference type="EMBL" id="MFC4061538.1"/>
    </source>
</evidence>
<evidence type="ECO:0000256" key="5">
    <source>
        <dbReference type="ARBA" id="ARBA00023065"/>
    </source>
</evidence>
<keyword evidence="4 7" id="KW-1133">Transmembrane helix</keyword>
<feature type="transmembrane region" description="Helical" evidence="7">
    <location>
        <begin position="194"/>
        <end position="217"/>
    </location>
</feature>
<evidence type="ECO:0000256" key="6">
    <source>
        <dbReference type="ARBA" id="ARBA00023136"/>
    </source>
</evidence>
<keyword evidence="5" id="KW-0406">Ion transport</keyword>
<reference evidence="10" key="1">
    <citation type="journal article" date="2019" name="Int. J. Syst. Evol. Microbiol.">
        <title>The Global Catalogue of Microorganisms (GCM) 10K type strain sequencing project: providing services to taxonomists for standard genome sequencing and annotation.</title>
        <authorList>
            <consortium name="The Broad Institute Genomics Platform"/>
            <consortium name="The Broad Institute Genome Sequencing Center for Infectious Disease"/>
            <person name="Wu L."/>
            <person name="Ma J."/>
        </authorList>
    </citation>
    <scope>NUCLEOTIDE SEQUENCE [LARGE SCALE GENOMIC DNA]</scope>
    <source>
        <strain evidence="10">TBRC 4489</strain>
    </source>
</reference>
<accession>A0ABV8IES6</accession>
<feature type="transmembrane region" description="Helical" evidence="7">
    <location>
        <begin position="27"/>
        <end position="50"/>
    </location>
</feature>
<comment type="subcellular location">
    <subcellularLocation>
        <location evidence="1">Membrane</location>
        <topology evidence="1">Multi-pass membrane protein</topology>
    </subcellularLocation>
</comment>
<evidence type="ECO:0000313" key="10">
    <source>
        <dbReference type="Proteomes" id="UP001595850"/>
    </source>
</evidence>
<sequence>MTLTLTLAATSTVPLAGAPVAVIPAHHLMTFLLQLGLLLGLATALGRLAVRFGLPTLLGELCAGILIGPSLLANVAPDLFAWLLPQDPARFHLIDAVGQLGVLLLVGMTGMHLDAGFLRRQGRTAAWISGAGLLVPLGLGVAAGFLVPAGLVADGTDPTVFALFLGVALSVSAIPVIAKILTEMRLLHRDIGQLVLSTAVIDDVAGWFLLSVVSALATAGARTGQAAATAVALLAVFVLAALLLGRRVVTRVLRLADRGRGNRPLIAAVTVMFLLSAAVTHALGFEAILGAFVCGALVGSSPDLKVARLAPLQTFVGAVLAPIFFATAGLRMDLTELSDPVVLTAGLLILVIAVAGKFAGAYLGARVARRTRWEALALGAGLNSRGVIEVIIAMVGLRLGVLTTASYTVIVLVAVVTSMMAPPLLRFAASRIAPTEEEAVREEFFDALETPDLQIPDRPLMAAAKEA</sequence>
<keyword evidence="10" id="KW-1185">Reference proteome</keyword>